<dbReference type="GO" id="GO:0006506">
    <property type="term" value="P:GPI anchor biosynthetic process"/>
    <property type="evidence" value="ECO:0007669"/>
    <property type="project" value="TreeGrafter"/>
</dbReference>
<dbReference type="Gene3D" id="3.60.10.10">
    <property type="entry name" value="Endonuclease/exonuclease/phosphatase"/>
    <property type="match status" value="1"/>
</dbReference>
<feature type="domain" description="Endonuclease/exonuclease/phosphatase" evidence="1">
    <location>
        <begin position="63"/>
        <end position="229"/>
    </location>
</feature>
<dbReference type="PANTHER" id="PTHR14859">
    <property type="entry name" value="CALCOFLUOR WHITE HYPERSENSITIVE PROTEIN PRECURSOR"/>
    <property type="match status" value="1"/>
</dbReference>
<dbReference type="Pfam" id="PF03372">
    <property type="entry name" value="Exo_endo_phos"/>
    <property type="match status" value="1"/>
</dbReference>
<evidence type="ECO:0000259" key="1">
    <source>
        <dbReference type="Pfam" id="PF03372"/>
    </source>
</evidence>
<reference evidence="3" key="1">
    <citation type="submission" date="2018-12" db="EMBL/GenBank/DDBJ databases">
        <title>Dusodibacter welbiota gen. nov., sp. nov., isolated from human faeces and emended description of the Oscillibacter genus.</title>
        <authorList>
            <person name="Le Roy T."/>
            <person name="Van der Smissen P."/>
            <person name="Delzenne N."/>
            <person name="Muccioli G."/>
            <person name="Collet J.F."/>
            <person name="Cani P.D."/>
        </authorList>
    </citation>
    <scope>NUCLEOTIDE SEQUENCE [LARGE SCALE GENOMIC DNA]</scope>
    <source>
        <strain evidence="3">J115</strain>
    </source>
</reference>
<name>A0A4D7APH8_9FIRM</name>
<keyword evidence="2" id="KW-0378">Hydrolase</keyword>
<evidence type="ECO:0000313" key="2">
    <source>
        <dbReference type="EMBL" id="QCI59443.1"/>
    </source>
</evidence>
<sequence length="349" mass="38492">MKGIPNTERQRLGALLDHETQETVMAMIPQFSETEIGAPVPAPAEVPEELGLLVFNMERGVHLEELGDFLQDCPGVRPLDVVLANELDDGCVRSGGRNTARELAERFGWNYAYGLEFIELVNGEDPKGFHGNAVFSRWPIRRAWTVRLPEQYNWYFDRQRRIGGRCAVLAELDVGGRPLGVASIHLENRTHGEGRRLQLEAVLRAAEELLPGIPVVLGGDLNTNTFDGRDKDAIREIAGSPALQRRCLEDVAQYEAALTAAEAMGYRAVPETPILTRRKPLPGGGCLGLRLDWLLLRGMTPTKSRTLSTRTADCGFARPDSALARFAGEELSDHNAVWAACRMGVKDAK</sequence>
<dbReference type="GO" id="GO:0004519">
    <property type="term" value="F:endonuclease activity"/>
    <property type="evidence" value="ECO:0007669"/>
    <property type="project" value="UniProtKB-KW"/>
</dbReference>
<dbReference type="Proteomes" id="UP000298642">
    <property type="component" value="Chromosome"/>
</dbReference>
<dbReference type="KEGG" id="obj:EIO64_09650"/>
<gene>
    <name evidence="2" type="ORF">EIO64_09650</name>
</gene>
<dbReference type="InterPro" id="IPR051916">
    <property type="entry name" value="GPI-anchor_lipid_remodeler"/>
</dbReference>
<dbReference type="PANTHER" id="PTHR14859:SF1">
    <property type="entry name" value="PGAP2-INTERACTING PROTEIN"/>
    <property type="match status" value="1"/>
</dbReference>
<dbReference type="InterPro" id="IPR036691">
    <property type="entry name" value="Endo/exonu/phosph_ase_sf"/>
</dbReference>
<proteinExistence type="predicted"/>
<dbReference type="EMBL" id="CP034413">
    <property type="protein sequence ID" value="QCI59443.1"/>
    <property type="molecule type" value="Genomic_DNA"/>
</dbReference>
<dbReference type="SUPFAM" id="SSF56219">
    <property type="entry name" value="DNase I-like"/>
    <property type="match status" value="1"/>
</dbReference>
<dbReference type="GO" id="GO:0016020">
    <property type="term" value="C:membrane"/>
    <property type="evidence" value="ECO:0007669"/>
    <property type="project" value="GOC"/>
</dbReference>
<accession>A0A4D7APH8</accession>
<keyword evidence="2" id="KW-0540">Nuclease</keyword>
<protein>
    <submittedName>
        <fullName evidence="2">Endonuclease/exonuclease/phosphatase family protein</fullName>
    </submittedName>
</protein>
<keyword evidence="2" id="KW-0255">Endonuclease</keyword>
<dbReference type="AlphaFoldDB" id="A0A4D7APH8"/>
<dbReference type="RefSeq" id="WP_136891278.1">
    <property type="nucleotide sequence ID" value="NZ_CP034413.3"/>
</dbReference>
<dbReference type="GO" id="GO:0004527">
    <property type="term" value="F:exonuclease activity"/>
    <property type="evidence" value="ECO:0007669"/>
    <property type="project" value="UniProtKB-KW"/>
</dbReference>
<evidence type="ECO:0000313" key="3">
    <source>
        <dbReference type="Proteomes" id="UP000298642"/>
    </source>
</evidence>
<keyword evidence="2" id="KW-0269">Exonuclease</keyword>
<keyword evidence="3" id="KW-1185">Reference proteome</keyword>
<dbReference type="InterPro" id="IPR005135">
    <property type="entry name" value="Endo/exonuclease/phosphatase"/>
</dbReference>
<organism evidence="2 3">
    <name type="scientific">Dysosmobacter welbionis</name>
    <dbReference type="NCBI Taxonomy" id="2093857"/>
    <lineage>
        <taxon>Bacteria</taxon>
        <taxon>Bacillati</taxon>
        <taxon>Bacillota</taxon>
        <taxon>Clostridia</taxon>
        <taxon>Eubacteriales</taxon>
        <taxon>Oscillospiraceae</taxon>
        <taxon>Dysosmobacter</taxon>
    </lineage>
</organism>